<evidence type="ECO:0000256" key="4">
    <source>
        <dbReference type="ARBA" id="ARBA00011533"/>
    </source>
</evidence>
<dbReference type="RefSeq" id="XP_044305669.1">
    <property type="nucleotide sequence ID" value="XM_044449734.1"/>
</dbReference>
<dbReference type="PANTHER" id="PTHR15469:SF0">
    <property type="entry name" value="NADH DEHYDROGENASE [UBIQUINONE] 1 BETA SUBCOMPLEX SUBUNIT 4"/>
    <property type="match status" value="1"/>
</dbReference>
<feature type="transmembrane region" description="Helical" evidence="17">
    <location>
        <begin position="94"/>
        <end position="112"/>
    </location>
</feature>
<reference evidence="18" key="1">
    <citation type="submission" date="2025-08" db="UniProtKB">
        <authorList>
            <consortium name="Ensembl"/>
        </authorList>
    </citation>
    <scope>IDENTIFICATION</scope>
</reference>
<name>A0A8D2JJQ3_VARKO</name>
<comment type="function">
    <text evidence="1">Accessory subunit of the mitochondrial membrane respiratory chain NADH dehydrogenase (Complex I), that is believed not to be involved in catalysis. Complex I functions in the transfer of electrons from NADH to the respiratory chain. The immediate electron acceptor for the enzyme is believed to be ubiquinone.</text>
</comment>
<evidence type="ECO:0000256" key="10">
    <source>
        <dbReference type="ARBA" id="ARBA00022982"/>
    </source>
</evidence>
<evidence type="ECO:0000256" key="5">
    <source>
        <dbReference type="ARBA" id="ARBA00018681"/>
    </source>
</evidence>
<dbReference type="Ensembl" id="ENSVKKT00000012045.1">
    <property type="protein sequence ID" value="ENSVKKP00000011765.1"/>
    <property type="gene ID" value="ENSVKKG00000008190.1"/>
</dbReference>
<sequence length="136" mass="15963">MAEPSSPEPVFQYRPAPLSSLPPQLDPAEYAASPEKRRLDAERLALRARLKREFLMQLNDPQRPSVIEDPAMTRWTYAKSHNIYPNFRATPKTSLTGIVFGVGPILFWWYLFKKQRDHREKLIQEGKYKRPFNLCF</sequence>
<keyword evidence="9" id="KW-0999">Mitochondrion inner membrane</keyword>
<reference evidence="18" key="2">
    <citation type="submission" date="2025-09" db="UniProtKB">
        <authorList>
            <consortium name="Ensembl"/>
        </authorList>
    </citation>
    <scope>IDENTIFICATION</scope>
</reference>
<dbReference type="OMA" id="REYLLHY"/>
<evidence type="ECO:0000256" key="16">
    <source>
        <dbReference type="SAM" id="MobiDB-lite"/>
    </source>
</evidence>
<dbReference type="GeneID" id="123033232"/>
<dbReference type="CTD" id="4710"/>
<feature type="region of interest" description="Disordered" evidence="16">
    <location>
        <begin position="1"/>
        <end position="36"/>
    </location>
</feature>
<dbReference type="InterPro" id="IPR009866">
    <property type="entry name" value="NADH_UbQ_OxRdtase_NDUFB4_su"/>
</dbReference>
<dbReference type="AlphaFoldDB" id="A0A8D2JJQ3"/>
<keyword evidence="10" id="KW-0249">Electron transport</keyword>
<keyword evidence="7" id="KW-0679">Respiratory chain</keyword>
<protein>
    <recommendedName>
        <fullName evidence="5">NADH dehydrogenase [ubiquinone] 1 beta subcomplex subunit 4</fullName>
    </recommendedName>
    <alternativeName>
        <fullName evidence="14">Complex I-B15</fullName>
    </alternativeName>
    <alternativeName>
        <fullName evidence="15">NADH-ubiquinone oxidoreductase B15 subunit</fullName>
    </alternativeName>
</protein>
<evidence type="ECO:0000256" key="11">
    <source>
        <dbReference type="ARBA" id="ARBA00022989"/>
    </source>
</evidence>
<dbReference type="OrthoDB" id="5818798at2759"/>
<dbReference type="Proteomes" id="UP000694545">
    <property type="component" value="Unplaced"/>
</dbReference>
<dbReference type="Pfam" id="PF07225">
    <property type="entry name" value="NDUF_B4"/>
    <property type="match status" value="1"/>
</dbReference>
<evidence type="ECO:0000256" key="8">
    <source>
        <dbReference type="ARBA" id="ARBA00022692"/>
    </source>
</evidence>
<dbReference type="KEGG" id="vko:123033232"/>
<keyword evidence="12" id="KW-0496">Mitochondrion</keyword>
<keyword evidence="6" id="KW-0813">Transport</keyword>
<evidence type="ECO:0000256" key="7">
    <source>
        <dbReference type="ARBA" id="ARBA00022660"/>
    </source>
</evidence>
<dbReference type="GO" id="GO:0005743">
    <property type="term" value="C:mitochondrial inner membrane"/>
    <property type="evidence" value="ECO:0007669"/>
    <property type="project" value="UniProtKB-SubCell"/>
</dbReference>
<comment type="subunit">
    <text evidence="4">Complex I is composed of 45 different subunits.</text>
</comment>
<evidence type="ECO:0000256" key="14">
    <source>
        <dbReference type="ARBA" id="ARBA00030212"/>
    </source>
</evidence>
<evidence type="ECO:0000256" key="6">
    <source>
        <dbReference type="ARBA" id="ARBA00022448"/>
    </source>
</evidence>
<comment type="similarity">
    <text evidence="3">Belongs to the complex I NDUFB4 subunit family.</text>
</comment>
<evidence type="ECO:0000256" key="15">
    <source>
        <dbReference type="ARBA" id="ARBA00030987"/>
    </source>
</evidence>
<evidence type="ECO:0000256" key="13">
    <source>
        <dbReference type="ARBA" id="ARBA00023136"/>
    </source>
</evidence>
<keyword evidence="19" id="KW-1185">Reference proteome</keyword>
<proteinExistence type="inferred from homology"/>
<evidence type="ECO:0000256" key="12">
    <source>
        <dbReference type="ARBA" id="ARBA00023128"/>
    </source>
</evidence>
<evidence type="ECO:0000313" key="19">
    <source>
        <dbReference type="Proteomes" id="UP000694545"/>
    </source>
</evidence>
<accession>A0A8D2JJQ3</accession>
<organism evidence="18 19">
    <name type="scientific">Varanus komodoensis</name>
    <name type="common">Komodo dragon</name>
    <dbReference type="NCBI Taxonomy" id="61221"/>
    <lineage>
        <taxon>Eukaryota</taxon>
        <taxon>Metazoa</taxon>
        <taxon>Chordata</taxon>
        <taxon>Craniata</taxon>
        <taxon>Vertebrata</taxon>
        <taxon>Euteleostomi</taxon>
        <taxon>Lepidosauria</taxon>
        <taxon>Squamata</taxon>
        <taxon>Bifurcata</taxon>
        <taxon>Unidentata</taxon>
        <taxon>Episquamata</taxon>
        <taxon>Toxicofera</taxon>
        <taxon>Anguimorpha</taxon>
        <taxon>Paleoanguimorpha</taxon>
        <taxon>Varanoidea</taxon>
        <taxon>Varanidae</taxon>
        <taxon>Varanus</taxon>
    </lineage>
</organism>
<evidence type="ECO:0000256" key="2">
    <source>
        <dbReference type="ARBA" id="ARBA00004298"/>
    </source>
</evidence>
<evidence type="ECO:0000256" key="3">
    <source>
        <dbReference type="ARBA" id="ARBA00007260"/>
    </source>
</evidence>
<evidence type="ECO:0000313" key="18">
    <source>
        <dbReference type="Ensembl" id="ENSVKKP00000011765.1"/>
    </source>
</evidence>
<keyword evidence="13 17" id="KW-0472">Membrane</keyword>
<evidence type="ECO:0000256" key="1">
    <source>
        <dbReference type="ARBA" id="ARBA00003195"/>
    </source>
</evidence>
<evidence type="ECO:0000256" key="9">
    <source>
        <dbReference type="ARBA" id="ARBA00022792"/>
    </source>
</evidence>
<gene>
    <name evidence="18" type="primary">NDUFB4</name>
</gene>
<evidence type="ECO:0000256" key="17">
    <source>
        <dbReference type="SAM" id="Phobius"/>
    </source>
</evidence>
<keyword evidence="8 17" id="KW-0812">Transmembrane</keyword>
<comment type="subcellular location">
    <subcellularLocation>
        <location evidence="2">Mitochondrion inner membrane</location>
        <topology evidence="2">Single-pass membrane protein</topology>
        <orientation evidence="2">Matrix side</orientation>
    </subcellularLocation>
</comment>
<dbReference type="PANTHER" id="PTHR15469">
    <property type="entry name" value="NADH-UBIQUINONE OXIDOREDUCTASE B15 SUBUNIT"/>
    <property type="match status" value="1"/>
</dbReference>
<keyword evidence="11 17" id="KW-1133">Transmembrane helix</keyword>